<dbReference type="SUPFAM" id="SSF47336">
    <property type="entry name" value="ACP-like"/>
    <property type="match status" value="1"/>
</dbReference>
<dbReference type="GO" id="GO:0043041">
    <property type="term" value="P:amino acid activation for nonribosomal peptide biosynthetic process"/>
    <property type="evidence" value="ECO:0007669"/>
    <property type="project" value="UniProtKB-ARBA"/>
</dbReference>
<dbReference type="PROSITE" id="PS00455">
    <property type="entry name" value="AMP_BINDING"/>
    <property type="match status" value="1"/>
</dbReference>
<dbReference type="Gene3D" id="3.30.559.30">
    <property type="entry name" value="Nonribosomal peptide synthetase, condensation domain"/>
    <property type="match status" value="2"/>
</dbReference>
<dbReference type="FunFam" id="3.40.50.980:FF:000002">
    <property type="entry name" value="Enterobactin synthetase component F"/>
    <property type="match status" value="1"/>
</dbReference>
<name>A0A1Y0IUJ8_9BACL</name>
<dbReference type="InterPro" id="IPR000873">
    <property type="entry name" value="AMP-dep_synth/lig_dom"/>
</dbReference>
<organism evidence="7 8">
    <name type="scientific">Tumebacillus avium</name>
    <dbReference type="NCBI Taxonomy" id="1903704"/>
    <lineage>
        <taxon>Bacteria</taxon>
        <taxon>Bacillati</taxon>
        <taxon>Bacillota</taxon>
        <taxon>Bacilli</taxon>
        <taxon>Bacillales</taxon>
        <taxon>Alicyclobacillaceae</taxon>
        <taxon>Tumebacillus</taxon>
    </lineage>
</organism>
<evidence type="ECO:0000259" key="6">
    <source>
        <dbReference type="PROSITE" id="PS50075"/>
    </source>
</evidence>
<dbReference type="FunFam" id="1.10.1200.10:FF:000005">
    <property type="entry name" value="Nonribosomal peptide synthetase 1"/>
    <property type="match status" value="1"/>
</dbReference>
<evidence type="ECO:0000256" key="1">
    <source>
        <dbReference type="ARBA" id="ARBA00001957"/>
    </source>
</evidence>
<keyword evidence="5" id="KW-0045">Antibiotic biosynthesis</keyword>
<evidence type="ECO:0000313" key="7">
    <source>
        <dbReference type="EMBL" id="ARU63629.1"/>
    </source>
</evidence>
<feature type="domain" description="Carrier" evidence="6">
    <location>
        <begin position="1020"/>
        <end position="1094"/>
    </location>
</feature>
<dbReference type="PANTHER" id="PTHR45398">
    <property type="match status" value="1"/>
</dbReference>
<keyword evidence="4" id="KW-0597">Phosphoprotein</keyword>
<dbReference type="InterPro" id="IPR010060">
    <property type="entry name" value="NRPS_synth"/>
</dbReference>
<dbReference type="FunFam" id="3.40.50.12780:FF:000012">
    <property type="entry name" value="Non-ribosomal peptide synthetase"/>
    <property type="match status" value="1"/>
</dbReference>
<evidence type="ECO:0000256" key="5">
    <source>
        <dbReference type="ARBA" id="ARBA00023194"/>
    </source>
</evidence>
<dbReference type="Gene3D" id="1.10.1200.10">
    <property type="entry name" value="ACP-like"/>
    <property type="match status" value="1"/>
</dbReference>
<dbReference type="FunFam" id="3.40.50.980:FF:000001">
    <property type="entry name" value="Non-ribosomal peptide synthetase"/>
    <property type="match status" value="1"/>
</dbReference>
<dbReference type="SUPFAM" id="SSF52777">
    <property type="entry name" value="CoA-dependent acyltransferases"/>
    <property type="match status" value="4"/>
</dbReference>
<keyword evidence="3" id="KW-0596">Phosphopantetheine</keyword>
<dbReference type="InterPro" id="IPR045851">
    <property type="entry name" value="AMP-bd_C_sf"/>
</dbReference>
<dbReference type="GO" id="GO:0017000">
    <property type="term" value="P:antibiotic biosynthetic process"/>
    <property type="evidence" value="ECO:0007669"/>
    <property type="project" value="UniProtKB-KW"/>
</dbReference>
<reference evidence="8" key="1">
    <citation type="submission" date="2017-05" db="EMBL/GenBank/DDBJ databases">
        <authorList>
            <person name="Sung H."/>
        </authorList>
    </citation>
    <scope>NUCLEOTIDE SEQUENCE [LARGE SCALE GENOMIC DNA]</scope>
    <source>
        <strain evidence="8">AR23208</strain>
    </source>
</reference>
<dbReference type="NCBIfam" id="TIGR01733">
    <property type="entry name" value="AA-adenyl-dom"/>
    <property type="match status" value="1"/>
</dbReference>
<dbReference type="PROSITE" id="PS50075">
    <property type="entry name" value="CARRIER"/>
    <property type="match status" value="1"/>
</dbReference>
<evidence type="ECO:0000256" key="3">
    <source>
        <dbReference type="ARBA" id="ARBA00022450"/>
    </source>
</evidence>
<dbReference type="Pfam" id="PF13193">
    <property type="entry name" value="AMP-binding_C"/>
    <property type="match status" value="1"/>
</dbReference>
<dbReference type="GO" id="GO:0008610">
    <property type="term" value="P:lipid biosynthetic process"/>
    <property type="evidence" value="ECO:0007669"/>
    <property type="project" value="UniProtKB-ARBA"/>
</dbReference>
<dbReference type="CDD" id="cd17643">
    <property type="entry name" value="A_NRPS_Cytc1-like"/>
    <property type="match status" value="1"/>
</dbReference>
<dbReference type="NCBIfam" id="TIGR01720">
    <property type="entry name" value="NRPS-para261"/>
    <property type="match status" value="1"/>
</dbReference>
<dbReference type="OrthoDB" id="9765680at2"/>
<dbReference type="PANTHER" id="PTHR45398:SF1">
    <property type="entry name" value="ENZYME, PUTATIVE (JCVI)-RELATED"/>
    <property type="match status" value="1"/>
</dbReference>
<dbReference type="Proteomes" id="UP000195437">
    <property type="component" value="Chromosome"/>
</dbReference>
<dbReference type="InterPro" id="IPR036736">
    <property type="entry name" value="ACP-like_sf"/>
</dbReference>
<dbReference type="CDD" id="cd19531">
    <property type="entry name" value="LCL_NRPS-like"/>
    <property type="match status" value="1"/>
</dbReference>
<dbReference type="InterPro" id="IPR042099">
    <property type="entry name" value="ANL_N_sf"/>
</dbReference>
<protein>
    <recommendedName>
        <fullName evidence="6">Carrier domain-containing protein</fullName>
    </recommendedName>
</protein>
<dbReference type="InterPro" id="IPR023213">
    <property type="entry name" value="CAT-like_dom_sf"/>
</dbReference>
<dbReference type="InterPro" id="IPR009081">
    <property type="entry name" value="PP-bd_ACP"/>
</dbReference>
<dbReference type="Pfam" id="PF00668">
    <property type="entry name" value="Condensation"/>
    <property type="match status" value="2"/>
</dbReference>
<sequence length="1577" mass="176958">MKDLQERIKSLSPEQRKVFEAQLKKMGIEIPQEQTEDETIPPRGHSNPSPLSYDQERLWFFQQMEPDKSTYNVYTALRFKGILHIEALSRAVNAIVARHEAWRTIFRMQEDGSVVQIVQPQVEIKPHVIDLRHLPAAEREEALEAEKFRESNRLFDLENGPLLRVMLIRMTDEDTVFVFSIHHLVMDRVTFSMFFHELKVNYTAYLNGEEPEHPSLQLHYADFAEHQRKTIQGAELEKQLTYWRKHLEGSSLVLDLPTDYPRSADQDYKGARHNFEIPPELFAGLKALARQENATANMITMAAYKVLLYRYTGQPDIIIGTPLANRDKVETENIFGYFLTTIPLRTDLAGDLSFREVLRRVKNTSFGAYDYKTTPFGLILDDIKPERDASRNPIYQAVFVYVDVPEEKFTLPGIEVDGEWIDNQTAKYDLSLAIVENDDGLSLFEYRADLFEHETIVRMAEHYMNLLYAIVANPDTSIAELAMLTDAERTKLFSEWNVKKETAAQPALHQIFEEQAAKNPQRIAVAFENTSLTYAELNARANQLAHRLQKLGVGPETLVGLCVERSAEMVVGVLGILKAGGAYVPLDPTYPQDRLSFMLEDSQAAVLVTQSHLLANLPSHTAQVLTLDDEAAEIAGESTANPDSGATGDTLAYIIYTSGSTGTPKGVLIPHGNVVRLLTETEQWFHFNETDVWTLFHSYAFDFSVWELWGPLLSGAKLVVVPFATSREPDAFYELLVREGVTVLNQTPSAFRQLMHAEERVGQSPDLALRYVIFGGEALEIQSLAAWFDRHGDHKPQLVNMYGITETTVHVTYRPLSRDDLASPASVIGRPIPDLQVYLVDAFGQPVPIGVPGEICVGGAGLARGYLNRAELTAERFADFEINGVTQRLYRSGDLGRYLANGDLEYLGRIDQQVKIRGFRIELGEIEAAVAAHPGVRSAVVIDREDEPGHKRLIGYVIPNADGAVTSQDLRHYLKERLPEYMVPALFVTVDSIPLTANGKVDRKKLPAPQVQALSESAVMPTNEAEALLAKIFAEVLRLEHVGIHDNFFDLGGDSILSIQIITRAAQAGLRLTPKDMFKYQTIAELATVAGKAAVVQSEQGVVTGPALLTPMQHWLLAQDLPEKHYWNMPFLLEVRQRVDLEILKQAFGELMKHHDALRMRFVQDAEGNWSQINTGHSDDVPFTAIDLSDVPAEQQEAALEEAAIEAQGSLHLTEGPLVRFVYFDLGAEKTGRLLFALHHIVIDGISWRILIEDLRTAFGQLEQGQKAALPPKTTSFRYWANRLNEYAQTEPVLKEADYWLDARWQDVKGLPSDLQGQNIEASVGNVYVTLSKAETKQLLQDVPKAYHTQINDVLITALAKVCANWSQERKILINIEAHGREDLMDDIDHSRTVGFFTSIYPVLVDLGFDKHPGEQIKKVKELLRAVPNKGIGYGLLRRLCQVGDVAERLKAFPQADISFNYLGQFDQQVSGDALFGFARESVGSPRAQSGSRPHYLQLSATVINGELEVCWEFSENIHHRATIERVAGDFLAELRVLIEHCLDPNAGGFTPSDFPEANINQEDLDKFLSSFGKVGE</sequence>
<evidence type="ECO:0000313" key="8">
    <source>
        <dbReference type="Proteomes" id="UP000195437"/>
    </source>
</evidence>
<dbReference type="KEGG" id="tum:CBW65_23385"/>
<dbReference type="RefSeq" id="WP_087458963.1">
    <property type="nucleotide sequence ID" value="NZ_CP021434.1"/>
</dbReference>
<dbReference type="Pfam" id="PF00501">
    <property type="entry name" value="AMP-binding"/>
    <property type="match status" value="1"/>
</dbReference>
<dbReference type="GO" id="GO:0031177">
    <property type="term" value="F:phosphopantetheine binding"/>
    <property type="evidence" value="ECO:0007669"/>
    <property type="project" value="InterPro"/>
</dbReference>
<dbReference type="InterPro" id="IPR010071">
    <property type="entry name" value="AA_adenyl_dom"/>
</dbReference>
<dbReference type="Gene3D" id="3.40.50.12780">
    <property type="entry name" value="N-terminal domain of ligase-like"/>
    <property type="match status" value="1"/>
</dbReference>
<dbReference type="InterPro" id="IPR001242">
    <property type="entry name" value="Condensation_dom"/>
</dbReference>
<accession>A0A1Y0IUJ8</accession>
<dbReference type="PROSITE" id="PS00012">
    <property type="entry name" value="PHOSPHOPANTETHEINE"/>
    <property type="match status" value="1"/>
</dbReference>
<dbReference type="GO" id="GO:0003824">
    <property type="term" value="F:catalytic activity"/>
    <property type="evidence" value="ECO:0007669"/>
    <property type="project" value="InterPro"/>
</dbReference>
<comment type="cofactor">
    <cofactor evidence="1">
        <name>pantetheine 4'-phosphate</name>
        <dbReference type="ChEBI" id="CHEBI:47942"/>
    </cofactor>
</comment>
<dbReference type="InterPro" id="IPR020806">
    <property type="entry name" value="PKS_PP-bd"/>
</dbReference>
<dbReference type="Pfam" id="PF00550">
    <property type="entry name" value="PP-binding"/>
    <property type="match status" value="1"/>
</dbReference>
<gene>
    <name evidence="7" type="ORF">CBW65_23385</name>
</gene>
<proteinExistence type="inferred from homology"/>
<dbReference type="SMART" id="SM00823">
    <property type="entry name" value="PKS_PP"/>
    <property type="match status" value="1"/>
</dbReference>
<dbReference type="EMBL" id="CP021434">
    <property type="protein sequence ID" value="ARU63629.1"/>
    <property type="molecule type" value="Genomic_DNA"/>
</dbReference>
<dbReference type="InterPro" id="IPR025110">
    <property type="entry name" value="AMP-bd_C"/>
</dbReference>
<dbReference type="InterPro" id="IPR020845">
    <property type="entry name" value="AMP-binding_CS"/>
</dbReference>
<dbReference type="CDD" id="cd19534">
    <property type="entry name" value="E_NRPS"/>
    <property type="match status" value="1"/>
</dbReference>
<dbReference type="Gene3D" id="3.30.559.10">
    <property type="entry name" value="Chloramphenicol acetyltransferase-like domain"/>
    <property type="match status" value="2"/>
</dbReference>
<comment type="similarity">
    <text evidence="2">Belongs to the ATP-dependent AMP-binding enzyme family.</text>
</comment>
<evidence type="ECO:0000256" key="4">
    <source>
        <dbReference type="ARBA" id="ARBA00022553"/>
    </source>
</evidence>
<dbReference type="GO" id="GO:0044550">
    <property type="term" value="P:secondary metabolite biosynthetic process"/>
    <property type="evidence" value="ECO:0007669"/>
    <property type="project" value="UniProtKB-ARBA"/>
</dbReference>
<dbReference type="Gene3D" id="3.30.300.30">
    <property type="match status" value="1"/>
</dbReference>
<dbReference type="FunFam" id="3.30.300.30:FF:000010">
    <property type="entry name" value="Enterobactin synthetase component F"/>
    <property type="match status" value="1"/>
</dbReference>
<keyword evidence="8" id="KW-1185">Reference proteome</keyword>
<evidence type="ECO:0000256" key="2">
    <source>
        <dbReference type="ARBA" id="ARBA00006432"/>
    </source>
</evidence>
<dbReference type="SUPFAM" id="SSF56801">
    <property type="entry name" value="Acetyl-CoA synthetase-like"/>
    <property type="match status" value="1"/>
</dbReference>
<dbReference type="InterPro" id="IPR006162">
    <property type="entry name" value="Ppantetheine_attach_site"/>
</dbReference>